<feature type="region of interest" description="Disordered" evidence="1">
    <location>
        <begin position="98"/>
        <end position="139"/>
    </location>
</feature>
<protein>
    <submittedName>
        <fullName evidence="2">Uncharacterized protein</fullName>
    </submittedName>
</protein>
<feature type="region of interest" description="Disordered" evidence="1">
    <location>
        <begin position="1"/>
        <end position="48"/>
    </location>
</feature>
<gene>
    <name evidence="2" type="ORF">MRSR164_05185</name>
</gene>
<evidence type="ECO:0000313" key="3">
    <source>
        <dbReference type="Proteomes" id="UP001349262"/>
    </source>
</evidence>
<feature type="compositionally biased region" description="Basic and acidic residues" evidence="1">
    <location>
        <begin position="98"/>
        <end position="110"/>
    </location>
</feature>
<sequence length="166" mass="17507">MRSGRAGQARVEHRGDDPDEGAGGRGSRDLSADPARQPLAAEGVDAREFGLEHRRAHRVPGADRVEIDPQVARQALDHVAAQAVLGGEGEAARGRHLTHLDHPGIGRDRSNVPGVALRRGRDRRGTEADERRRRIGGVAGQPEAVVAGEEIGVHGAQPDAIPALGP</sequence>
<comment type="caution">
    <text evidence="2">The sequence shown here is derived from an EMBL/GenBank/DDBJ whole genome shotgun (WGS) entry which is preliminary data.</text>
</comment>
<keyword evidence="3" id="KW-1185">Reference proteome</keyword>
<accession>A0ABU7T6M2</accession>
<dbReference type="Proteomes" id="UP001349262">
    <property type="component" value="Unassembled WGS sequence"/>
</dbReference>
<name>A0ABU7T6M2_9HYPH</name>
<proteinExistence type="predicted"/>
<organism evidence="2 3">
    <name type="scientific">Methylobacterium radiotolerans</name>
    <dbReference type="NCBI Taxonomy" id="31998"/>
    <lineage>
        <taxon>Bacteria</taxon>
        <taxon>Pseudomonadati</taxon>
        <taxon>Pseudomonadota</taxon>
        <taxon>Alphaproteobacteria</taxon>
        <taxon>Hyphomicrobiales</taxon>
        <taxon>Methylobacteriaceae</taxon>
        <taxon>Methylobacterium</taxon>
    </lineage>
</organism>
<feature type="compositionally biased region" description="Basic and acidic residues" evidence="1">
    <location>
        <begin position="123"/>
        <end position="132"/>
    </location>
</feature>
<reference evidence="2 3" key="1">
    <citation type="journal article" date="2012" name="Genet. Mol. Biol.">
        <title>Analysis of 16S rRNA and mxaF genes revealing insights into Methylobacterium niche-specific plant association.</title>
        <authorList>
            <person name="Dourado M.N."/>
            <person name="Andreote F.D."/>
            <person name="Dini-Andreote F."/>
            <person name="Conti R."/>
            <person name="Araujo J.M."/>
            <person name="Araujo W.L."/>
        </authorList>
    </citation>
    <scope>NUCLEOTIDE SEQUENCE [LARGE SCALE GENOMIC DNA]</scope>
    <source>
        <strain evidence="2 3">SR1.6/4</strain>
    </source>
</reference>
<evidence type="ECO:0000256" key="1">
    <source>
        <dbReference type="SAM" id="MobiDB-lite"/>
    </source>
</evidence>
<dbReference type="EMBL" id="MLBY01000003">
    <property type="protein sequence ID" value="MEE7456207.1"/>
    <property type="molecule type" value="Genomic_DNA"/>
</dbReference>
<evidence type="ECO:0000313" key="2">
    <source>
        <dbReference type="EMBL" id="MEE7456207.1"/>
    </source>
</evidence>